<comment type="subcellular location">
    <subcellularLocation>
        <location evidence="9">Cell membrane</location>
        <topology evidence="9">Multi-pass membrane protein</topology>
    </subcellularLocation>
</comment>
<evidence type="ECO:0000256" key="7">
    <source>
        <dbReference type="ARBA" id="ARBA00022989"/>
    </source>
</evidence>
<feature type="transmembrane region" description="Helical" evidence="9">
    <location>
        <begin position="12"/>
        <end position="28"/>
    </location>
</feature>
<name>A0ABW5V333_9MICO</name>
<keyword evidence="6 9" id="KW-0378">Hydrolase</keyword>
<dbReference type="PANTHER" id="PTHR33695">
    <property type="entry name" value="LIPOPROTEIN SIGNAL PEPTIDASE"/>
    <property type="match status" value="1"/>
</dbReference>
<keyword evidence="7 9" id="KW-1133">Transmembrane helix</keyword>
<evidence type="ECO:0000256" key="8">
    <source>
        <dbReference type="ARBA" id="ARBA00023136"/>
    </source>
</evidence>
<dbReference type="GO" id="GO:0004190">
    <property type="term" value="F:aspartic-type endopeptidase activity"/>
    <property type="evidence" value="ECO:0007669"/>
    <property type="project" value="UniProtKB-EC"/>
</dbReference>
<comment type="catalytic activity">
    <reaction evidence="9 10">
        <text>Release of signal peptides from bacterial membrane prolipoproteins. Hydrolyzes -Xaa-Yaa-Zaa-|-(S,diacylglyceryl)Cys-, in which Xaa is hydrophobic (preferably Leu), and Yaa (Ala or Ser) and Zaa (Gly or Ala) have small, neutral side chains.</text>
        <dbReference type="EC" id="3.4.23.36"/>
    </reaction>
</comment>
<dbReference type="InterPro" id="IPR001872">
    <property type="entry name" value="Peptidase_A8"/>
</dbReference>
<evidence type="ECO:0000256" key="4">
    <source>
        <dbReference type="ARBA" id="ARBA00022692"/>
    </source>
</evidence>
<keyword evidence="5 9" id="KW-0064">Aspartyl protease</keyword>
<evidence type="ECO:0000256" key="5">
    <source>
        <dbReference type="ARBA" id="ARBA00022750"/>
    </source>
</evidence>
<evidence type="ECO:0000313" key="12">
    <source>
        <dbReference type="EMBL" id="MFD2759010.1"/>
    </source>
</evidence>
<evidence type="ECO:0000256" key="3">
    <source>
        <dbReference type="ARBA" id="ARBA00022670"/>
    </source>
</evidence>
<dbReference type="PROSITE" id="PS00855">
    <property type="entry name" value="SPASE_II"/>
    <property type="match status" value="1"/>
</dbReference>
<dbReference type="NCBIfam" id="TIGR00077">
    <property type="entry name" value="lspA"/>
    <property type="match status" value="1"/>
</dbReference>
<reference evidence="13" key="1">
    <citation type="journal article" date="2019" name="Int. J. Syst. Evol. Microbiol.">
        <title>The Global Catalogue of Microorganisms (GCM) 10K type strain sequencing project: providing services to taxonomists for standard genome sequencing and annotation.</title>
        <authorList>
            <consortium name="The Broad Institute Genomics Platform"/>
            <consortium name="The Broad Institute Genome Sequencing Center for Infectious Disease"/>
            <person name="Wu L."/>
            <person name="Ma J."/>
        </authorList>
    </citation>
    <scope>NUCLEOTIDE SEQUENCE [LARGE SCALE GENOMIC DNA]</scope>
    <source>
        <strain evidence="13">TISTR 1514</strain>
    </source>
</reference>
<keyword evidence="13" id="KW-1185">Reference proteome</keyword>
<dbReference type="PANTHER" id="PTHR33695:SF1">
    <property type="entry name" value="LIPOPROTEIN SIGNAL PEPTIDASE"/>
    <property type="match status" value="1"/>
</dbReference>
<evidence type="ECO:0000256" key="2">
    <source>
        <dbReference type="ARBA" id="ARBA00022475"/>
    </source>
</evidence>
<comment type="pathway">
    <text evidence="9">Protein modification; lipoprotein biosynthesis (signal peptide cleavage).</text>
</comment>
<dbReference type="RefSeq" id="WP_026339540.1">
    <property type="nucleotide sequence ID" value="NZ_JBHUNE010000008.1"/>
</dbReference>
<feature type="transmembrane region" description="Helical" evidence="9">
    <location>
        <begin position="97"/>
        <end position="114"/>
    </location>
</feature>
<comment type="similarity">
    <text evidence="1 9 11">Belongs to the peptidase A8 family.</text>
</comment>
<comment type="function">
    <text evidence="9 10">This protein specifically catalyzes the removal of signal peptides from prolipoproteins.</text>
</comment>
<proteinExistence type="inferred from homology"/>
<dbReference type="Proteomes" id="UP001597492">
    <property type="component" value="Unassembled WGS sequence"/>
</dbReference>
<feature type="transmembrane region" description="Helical" evidence="9">
    <location>
        <begin position="71"/>
        <end position="90"/>
    </location>
</feature>
<dbReference type="EMBL" id="JBHUNE010000008">
    <property type="protein sequence ID" value="MFD2759010.1"/>
    <property type="molecule type" value="Genomic_DNA"/>
</dbReference>
<keyword evidence="8 9" id="KW-0472">Membrane</keyword>
<comment type="caution">
    <text evidence="12">The sequence shown here is derived from an EMBL/GenBank/DDBJ whole genome shotgun (WGS) entry which is preliminary data.</text>
</comment>
<protein>
    <recommendedName>
        <fullName evidence="9">Lipoprotein signal peptidase</fullName>
        <ecNumber evidence="9">3.4.23.36</ecNumber>
    </recommendedName>
    <alternativeName>
        <fullName evidence="9">Prolipoprotein signal peptidase</fullName>
    </alternativeName>
    <alternativeName>
        <fullName evidence="9">Signal peptidase II</fullName>
        <shortName evidence="9">SPase II</shortName>
    </alternativeName>
</protein>
<feature type="active site" evidence="9">
    <location>
        <position position="146"/>
    </location>
</feature>
<evidence type="ECO:0000256" key="6">
    <source>
        <dbReference type="ARBA" id="ARBA00022801"/>
    </source>
</evidence>
<gene>
    <name evidence="9 12" type="primary">lspA</name>
    <name evidence="12" type="ORF">ACFSW7_11555</name>
</gene>
<sequence length="185" mass="20120">MSDATPPRRARPGVLALLAGIAVVWFALDQLTKYLVETNMTEGEVIPVLGDALQWYFVRNPGAAFSMIADMTWILTIVAAAVIVVIVVLARRITSPLWALVFGLVLGGALGNLFDRLFREPSFGQGHVVDFISTPWMMPAIYNVADIGVVVGMCLFVLLTILDVGLDGRRGRSKQTDDTDAKTEV</sequence>
<keyword evidence="4 9" id="KW-0812">Transmembrane</keyword>
<accession>A0ABW5V333</accession>
<organism evidence="12 13">
    <name type="scientific">Gulosibacter faecalis</name>
    <dbReference type="NCBI Taxonomy" id="272240"/>
    <lineage>
        <taxon>Bacteria</taxon>
        <taxon>Bacillati</taxon>
        <taxon>Actinomycetota</taxon>
        <taxon>Actinomycetes</taxon>
        <taxon>Micrococcales</taxon>
        <taxon>Microbacteriaceae</taxon>
        <taxon>Gulosibacter</taxon>
    </lineage>
</organism>
<dbReference type="EC" id="3.4.23.36" evidence="9"/>
<feature type="active site" evidence="9">
    <location>
        <position position="130"/>
    </location>
</feature>
<evidence type="ECO:0000256" key="10">
    <source>
        <dbReference type="RuleBase" id="RU000594"/>
    </source>
</evidence>
<evidence type="ECO:0000256" key="9">
    <source>
        <dbReference type="HAMAP-Rule" id="MF_00161"/>
    </source>
</evidence>
<keyword evidence="2 9" id="KW-1003">Cell membrane</keyword>
<evidence type="ECO:0000256" key="11">
    <source>
        <dbReference type="RuleBase" id="RU004181"/>
    </source>
</evidence>
<keyword evidence="3 9" id="KW-0645">Protease</keyword>
<dbReference type="PRINTS" id="PR00781">
    <property type="entry name" value="LIPOSIGPTASE"/>
</dbReference>
<feature type="transmembrane region" description="Helical" evidence="9">
    <location>
        <begin position="140"/>
        <end position="166"/>
    </location>
</feature>
<evidence type="ECO:0000313" key="13">
    <source>
        <dbReference type="Proteomes" id="UP001597492"/>
    </source>
</evidence>
<evidence type="ECO:0000256" key="1">
    <source>
        <dbReference type="ARBA" id="ARBA00006139"/>
    </source>
</evidence>
<dbReference type="Pfam" id="PF01252">
    <property type="entry name" value="Peptidase_A8"/>
    <property type="match status" value="1"/>
</dbReference>
<dbReference type="HAMAP" id="MF_00161">
    <property type="entry name" value="LspA"/>
    <property type="match status" value="1"/>
</dbReference>